<proteinExistence type="inferred from homology"/>
<dbReference type="Pfam" id="PF04966">
    <property type="entry name" value="OprB"/>
    <property type="match status" value="1"/>
</dbReference>
<name>A0ABR8DV76_9NOSO</name>
<organism evidence="3 4">
    <name type="scientific">Nostoc flagelliforme FACHB-838</name>
    <dbReference type="NCBI Taxonomy" id="2692904"/>
    <lineage>
        <taxon>Bacteria</taxon>
        <taxon>Bacillati</taxon>
        <taxon>Cyanobacteriota</taxon>
        <taxon>Cyanophyceae</taxon>
        <taxon>Nostocales</taxon>
        <taxon>Nostocaceae</taxon>
        <taxon>Nostoc</taxon>
    </lineage>
</organism>
<sequence length="99" mass="10935">MTQKASSKLSPASVNAEPLDSRVQVPVLAVPRDRSLEQVTSVSQLSENSAVAGHIEAFYTYRVNDNITVTPDFYVITKPEHNDNNDPIWVGALRTTFAF</sequence>
<evidence type="ECO:0000313" key="4">
    <source>
        <dbReference type="Proteomes" id="UP000623440"/>
    </source>
</evidence>
<dbReference type="InterPro" id="IPR007049">
    <property type="entry name" value="Carb-sel_porin_OprB"/>
</dbReference>
<evidence type="ECO:0000256" key="1">
    <source>
        <dbReference type="ARBA" id="ARBA00008769"/>
    </source>
</evidence>
<evidence type="ECO:0000313" key="3">
    <source>
        <dbReference type="EMBL" id="MBD2532185.1"/>
    </source>
</evidence>
<protein>
    <submittedName>
        <fullName evidence="3">Carbohydrate porin</fullName>
    </submittedName>
</protein>
<evidence type="ECO:0000256" key="2">
    <source>
        <dbReference type="RuleBase" id="RU363072"/>
    </source>
</evidence>
<accession>A0ABR8DV76</accession>
<reference evidence="3 4" key="1">
    <citation type="journal article" date="2020" name="ISME J.">
        <title>Comparative genomics reveals insights into cyanobacterial evolution and habitat adaptation.</title>
        <authorList>
            <person name="Chen M.Y."/>
            <person name="Teng W.K."/>
            <person name="Zhao L."/>
            <person name="Hu C.X."/>
            <person name="Zhou Y.K."/>
            <person name="Han B.P."/>
            <person name="Song L.R."/>
            <person name="Shu W.S."/>
        </authorList>
    </citation>
    <scope>NUCLEOTIDE SEQUENCE [LARGE SCALE GENOMIC DNA]</scope>
    <source>
        <strain evidence="3 4">FACHB-838</strain>
    </source>
</reference>
<comment type="caution">
    <text evidence="3">The sequence shown here is derived from an EMBL/GenBank/DDBJ whole genome shotgun (WGS) entry which is preliminary data.</text>
</comment>
<keyword evidence="4" id="KW-1185">Reference proteome</keyword>
<gene>
    <name evidence="3" type="ORF">H6G97_22410</name>
</gene>
<comment type="similarity">
    <text evidence="1 2">Belongs to the OprB family.</text>
</comment>
<dbReference type="InterPro" id="IPR038673">
    <property type="entry name" value="OprB_sf"/>
</dbReference>
<dbReference type="EMBL" id="JACJSI010000051">
    <property type="protein sequence ID" value="MBD2532185.1"/>
    <property type="molecule type" value="Genomic_DNA"/>
</dbReference>
<dbReference type="Proteomes" id="UP000623440">
    <property type="component" value="Unassembled WGS sequence"/>
</dbReference>
<dbReference type="Gene3D" id="2.40.160.180">
    <property type="entry name" value="Carbohydrate-selective porin OprB"/>
    <property type="match status" value="1"/>
</dbReference>